<feature type="chain" id="PRO_5045348195" evidence="1">
    <location>
        <begin position="22"/>
        <end position="381"/>
    </location>
</feature>
<gene>
    <name evidence="2" type="ORF">F0U60_12945</name>
</gene>
<evidence type="ECO:0000313" key="3">
    <source>
        <dbReference type="Proteomes" id="UP001611383"/>
    </source>
</evidence>
<accession>A0ABY9WMR0</accession>
<dbReference type="Proteomes" id="UP001611383">
    <property type="component" value="Chromosome"/>
</dbReference>
<proteinExistence type="predicted"/>
<name>A0ABY9WMR0_9BACT</name>
<protein>
    <submittedName>
        <fullName evidence="2">Uncharacterized protein</fullName>
    </submittedName>
</protein>
<dbReference type="EMBL" id="CP043494">
    <property type="protein sequence ID" value="WNG44898.1"/>
    <property type="molecule type" value="Genomic_DNA"/>
</dbReference>
<evidence type="ECO:0000313" key="2">
    <source>
        <dbReference type="EMBL" id="WNG44898.1"/>
    </source>
</evidence>
<dbReference type="RefSeq" id="WP_395818636.1">
    <property type="nucleotide sequence ID" value="NZ_CP043494.1"/>
</dbReference>
<keyword evidence="1" id="KW-0732">Signal</keyword>
<reference evidence="2 3" key="1">
    <citation type="submission" date="2019-08" db="EMBL/GenBank/DDBJ databases">
        <title>Archangium and Cystobacter genomes.</title>
        <authorList>
            <person name="Chen I.-C.K."/>
            <person name="Wielgoss S."/>
        </authorList>
    </citation>
    <scope>NUCLEOTIDE SEQUENCE [LARGE SCALE GENOMIC DNA]</scope>
    <source>
        <strain evidence="2 3">Cbm 6</strain>
    </source>
</reference>
<sequence length="381" mass="43093">MQSVMRVLGLLLLLLAAPSLAEERAKTVLLFVPEDDTVPATAGFSRNFRQTVQREWRAPVTVNIEYLDMAWFSSPEYERALRDFYVAKYRSRRPDALVVFADATPFLLKLQQELWPEVPLLCILNDDFLAEAVPKSPYLRGNWADLDIPATVKLALQLLPDTRHVVLVLGSSQRELDAWSWVEQEVRSAAPGREFIGLSGLTLEELRQRVRTLLPVGGLLEAAKIRLEAEIVREREAPEALQAFSHALAWLERTGSSPSVVALWKARAHRLRAHHDFVLGRDARSLLTAAVEEIHAVARDSPENLRLLKELVLVHLLQAENERREGRDPKPALQEARAAMWKVTEVDAMRAELTCEAANQQSPFQARECQRLLREAKGSSR</sequence>
<evidence type="ECO:0000256" key="1">
    <source>
        <dbReference type="SAM" id="SignalP"/>
    </source>
</evidence>
<keyword evidence="3" id="KW-1185">Reference proteome</keyword>
<feature type="signal peptide" evidence="1">
    <location>
        <begin position="1"/>
        <end position="21"/>
    </location>
</feature>
<organism evidence="2 3">
    <name type="scientific">Archangium minus</name>
    <dbReference type="NCBI Taxonomy" id="83450"/>
    <lineage>
        <taxon>Bacteria</taxon>
        <taxon>Pseudomonadati</taxon>
        <taxon>Myxococcota</taxon>
        <taxon>Myxococcia</taxon>
        <taxon>Myxococcales</taxon>
        <taxon>Cystobacterineae</taxon>
        <taxon>Archangiaceae</taxon>
        <taxon>Archangium</taxon>
    </lineage>
</organism>